<keyword evidence="4" id="KW-1185">Reference proteome</keyword>
<reference evidence="4" key="1">
    <citation type="submission" date="2017-09" db="EMBL/GenBank/DDBJ databases">
        <authorList>
            <person name="Shetty A S."/>
        </authorList>
    </citation>
    <scope>NUCLEOTIDE SEQUENCE [LARGE SCALE GENOMIC DNA]</scope>
</reference>
<protein>
    <submittedName>
        <fullName evidence="3">CRISPR type III-associated RAMP protein</fullName>
    </submittedName>
</protein>
<dbReference type="Pfam" id="PF03787">
    <property type="entry name" value="RAMPs"/>
    <property type="match status" value="1"/>
</dbReference>
<dbReference type="InterPro" id="IPR005537">
    <property type="entry name" value="RAMP_III_fam"/>
</dbReference>
<evidence type="ECO:0000256" key="1">
    <source>
        <dbReference type="ARBA" id="ARBA00023118"/>
    </source>
</evidence>
<dbReference type="AlphaFoldDB" id="A0A285PYA6"/>
<name>A0A285PYA6_9FIRM</name>
<keyword evidence="1" id="KW-0051">Antiviral defense</keyword>
<organism evidence="3 4">
    <name type="scientific">Anaerobutyricum hallii</name>
    <dbReference type="NCBI Taxonomy" id="39488"/>
    <lineage>
        <taxon>Bacteria</taxon>
        <taxon>Bacillati</taxon>
        <taxon>Bacillota</taxon>
        <taxon>Clostridia</taxon>
        <taxon>Lachnospirales</taxon>
        <taxon>Lachnospiraceae</taxon>
        <taxon>Anaerobutyricum</taxon>
    </lineage>
</organism>
<dbReference type="RefSeq" id="WP_096240896.1">
    <property type="nucleotide sequence ID" value="NZ_LT907978.1"/>
</dbReference>
<dbReference type="PANTHER" id="PTHR35579:SF6">
    <property type="entry name" value="DUF324 DOMAIN-CONTAINING PROTEIN"/>
    <property type="match status" value="1"/>
</dbReference>
<dbReference type="GO" id="GO:0051607">
    <property type="term" value="P:defense response to virus"/>
    <property type="evidence" value="ECO:0007669"/>
    <property type="project" value="UniProtKB-KW"/>
</dbReference>
<gene>
    <name evidence="3" type="ORF">EHLA_2411</name>
</gene>
<sequence length="640" mass="74703">MTKKNMYKKSDRTFVNPYNFVSIDRKKIKQENIEETYKDKEELHTGYLDCVLVAKTPLAIPDLPEGEESGGESKHDFFSINENNQKNPMIPGSSLRGMIRSVYETITESCLSTMKPNTHLFSRAGAEKKEIYKPGILKEKDGEWKLYTVEKIYKIPDKNAYKKGKKIKVKIKQSYRTEIENEVRCLVADDNTKFRMGDSVKIEIESGMYVSKLSLVNESDQYVYVGEAFSNKKFERVFEIGKEISDLRENAVKTAMQLLEETLKVYRNTAINKMYPDEHTGYADYEYAKKEKKVIPIWYQKDQKTKKVKLSMACIGRIGYYTTLDDLAKKKVPCQNRKKLCSACNLFGMAREEAVGGRVRITDARAKGEVKWQKNVKLKTLATPRYSYWPFYAKTNSFKYPTDYESPEVEIRGRKYYWHIPEAAHNKDIYRDLRKEENINQNMQSGYFNLADTGSEFEFRIYYNEITTVQLDELKWTLCLGENQLNGNLCHKLGRGKPLGLGSVKVCIINQTERRLSPEYHLEIENNLEKLGGMLHKQYKSVTEIQRISDFNIMENRKVEYPMILCPESIQESDRAKKNDLASHNWFSENKSPKNKKENKVQCLPEILSEDPILYHYEYMDTSKLNSNRSNTTQKEKNRR</sequence>
<dbReference type="InterPro" id="IPR023825">
    <property type="entry name" value="CRISPR-assoc_RAMP_BGP1436"/>
</dbReference>
<dbReference type="InterPro" id="IPR052216">
    <property type="entry name" value="CRISPR_Csm3_endoribonuclease"/>
</dbReference>
<evidence type="ECO:0000259" key="2">
    <source>
        <dbReference type="Pfam" id="PF03787"/>
    </source>
</evidence>
<evidence type="ECO:0000313" key="3">
    <source>
        <dbReference type="EMBL" id="SOB72965.1"/>
    </source>
</evidence>
<dbReference type="KEGG" id="ehl:EHLA_2411"/>
<dbReference type="Proteomes" id="UP000217549">
    <property type="component" value="Chromosome I"/>
</dbReference>
<evidence type="ECO:0000313" key="4">
    <source>
        <dbReference type="Proteomes" id="UP000217549"/>
    </source>
</evidence>
<feature type="domain" description="CRISPR type III-associated protein" evidence="2">
    <location>
        <begin position="55"/>
        <end position="259"/>
    </location>
</feature>
<dbReference type="CDD" id="cd09726">
    <property type="entry name" value="RAMP_I_III"/>
    <property type="match status" value="1"/>
</dbReference>
<dbReference type="PANTHER" id="PTHR35579">
    <property type="entry name" value="CRISPR SYSTEM CMS ENDORIBONUCLEASE CSM3"/>
    <property type="match status" value="1"/>
</dbReference>
<proteinExistence type="predicted"/>
<dbReference type="EMBL" id="LT907978">
    <property type="protein sequence ID" value="SOB72965.1"/>
    <property type="molecule type" value="Genomic_DNA"/>
</dbReference>
<accession>A0A285PYA6</accession>
<dbReference type="NCBIfam" id="TIGR03986">
    <property type="entry name" value="TIGR03986 family CRISPR-associated RAMP protein"/>
    <property type="match status" value="1"/>
</dbReference>